<keyword evidence="3" id="KW-1185">Reference proteome</keyword>
<evidence type="ECO:0000313" key="3">
    <source>
        <dbReference type="Proteomes" id="UP001652580"/>
    </source>
</evidence>
<dbReference type="InterPro" id="IPR026302">
    <property type="entry name" value="NEDD4-bd_p2"/>
</dbReference>
<protein>
    <submittedName>
        <fullName evidence="4">NEDD4-binding protein 2-like 2 isoform X1</fullName>
    </submittedName>
</protein>
<feature type="region of interest" description="Disordered" evidence="1">
    <location>
        <begin position="604"/>
        <end position="671"/>
    </location>
</feature>
<dbReference type="SUPFAM" id="SSF52540">
    <property type="entry name" value="P-loop containing nucleoside triphosphate hydrolases"/>
    <property type="match status" value="1"/>
</dbReference>
<accession>A0ABM3SFK0</accession>
<feature type="compositionally biased region" description="Basic residues" evidence="1">
    <location>
        <begin position="609"/>
        <end position="629"/>
    </location>
</feature>
<sequence length="1224" mass="141978">MPYGEIEAKSMGHGEQLISEPCYKKLKSTEEAYVFPHHGNANFQRKQEKTGNDWVPVTITDVRRHRYPQEDKTKTTNLLKPVHDEMLGNRPDVINSVDSQVLRATRPPLVSTDDEIYSTSKAFIGPIYKPPEKKKCNERRNQGGTISGIDWKGEREEKQKSNSKKSEIDNELFQFYKEIEELENEKGDSERSCKEREPSEEQLIPCYQGHNNLLKSEEEKKRDFTSALQSYWGYQQGYQQCVRNEPGKYPYNGQVIPTFYGNSFTSFRPEWQSMRSFIVPQDPHLPSFNYHLNIQRFNGPPNPSSNIFHAQDGFQMQNGYYVNSCHVNWNCLTFDQNNEYTDRSDITSSDHPSRNGYTVQDEYANNGFYETSEGCWKDPSVDKHNGTDRFMNQHFHEEKLNKLQKLLILLRGLPGSGKTTLSRILLGQSRDGIVFSTDDYFHHQDGYRYNVNQLGDAHDWNQNRAKQAINQGRSPVIIDNTNTQAWEMKPYVEMAIGKGYRVEFHEPETWWKFDPEELEKRNKHGVSRKKIAQMLDRYEYQMSISIVMNSVEPPHKSIQRPPSQGRQRYILNGIVPPAATCHSELVSITKNKMGITHHIQLRERDLKKTGHRLSKAKKRNRKRKKKQNSHCKIMEENSFETLSYLTPEDQDPSQSEEEDLEETKRESECSLTGGLRNEVGDFVNVHKDEKQENINSENSLPHVMSVVELDNTPKNFLPKEDDDLFLSLSLMPNESSVSCSTVTQNLSYVASDDFPGTKVEKYIESRDIMALHIQDRFVETPCSYMQKKEMVDKSLLNETSLYHQYGSRTSDKVLRKEQGVNTSKNSYWAFFSNDFSDEELQLGSDRQPYFGSWPEGPNKFVCEQRPKRDRWQKLAHPDNRGQLIKLISPSEGASGPGNSPETLIEEKLSIENEDLSPPTENIVSIIETETNIFGSHFLKLDSLKNALHSTKNKKRRQKRIFSLAPNFNLLGQSHINVKEMGKCELLTESHGIKIILEEEKDVISEINNEEENKQNIMTFNHHPSWFYFDIVKDSLLNVGGQFYSHYLLFNRLRHSVYFYKSPIPSLMLQYTSSFWKISFTSKKPFLTFNSQRRVDDKLNDVRFTSSEILSSPPDTLYSFRVTSDLHFLNESFGEKLETWEEPKPLQFSQTEDNQDLTSTYYFDSLKLPLSQEFAFQLVKLFGSPGVPVESLLPDDCVVPLDWKTLKMICLQWKKSVEKRQKKIG</sequence>
<dbReference type="Gene3D" id="3.40.50.300">
    <property type="entry name" value="P-loop containing nucleotide triphosphate hydrolases"/>
    <property type="match status" value="1"/>
</dbReference>
<evidence type="ECO:0000259" key="2">
    <source>
        <dbReference type="Pfam" id="PF25126"/>
    </source>
</evidence>
<feature type="compositionally biased region" description="Basic and acidic residues" evidence="1">
    <location>
        <begin position="130"/>
        <end position="141"/>
    </location>
</feature>
<dbReference type="InterPro" id="IPR027417">
    <property type="entry name" value="P-loop_NTPase"/>
</dbReference>
<feature type="compositionally biased region" description="Basic and acidic residues" evidence="1">
    <location>
        <begin position="151"/>
        <end position="166"/>
    </location>
</feature>
<feature type="compositionally biased region" description="Acidic residues" evidence="1">
    <location>
        <begin position="648"/>
        <end position="661"/>
    </location>
</feature>
<dbReference type="Pfam" id="PF25126">
    <property type="entry name" value="DUF7818"/>
    <property type="match status" value="1"/>
</dbReference>
<name>A0ABM3SFK0_BALAC</name>
<dbReference type="PANTHER" id="PTHR13308">
    <property type="entry name" value="NEDD4-BINDING PROTEIN 2-LIKE 1"/>
    <property type="match status" value="1"/>
</dbReference>
<dbReference type="PANTHER" id="PTHR13308:SF23">
    <property type="entry name" value="NEDD4-BINDING PROTEIN 2-LIKE 2"/>
    <property type="match status" value="1"/>
</dbReference>
<dbReference type="GeneID" id="103004955"/>
<evidence type="ECO:0000256" key="1">
    <source>
        <dbReference type="SAM" id="MobiDB-lite"/>
    </source>
</evidence>
<dbReference type="RefSeq" id="XP_057388615.1">
    <property type="nucleotide sequence ID" value="XM_057532632.1"/>
</dbReference>
<organism evidence="3 4">
    <name type="scientific">Balaenoptera acutorostrata</name>
    <name type="common">Common minke whale</name>
    <name type="synonym">Balaena rostrata</name>
    <dbReference type="NCBI Taxonomy" id="9767"/>
    <lineage>
        <taxon>Eukaryota</taxon>
        <taxon>Metazoa</taxon>
        <taxon>Chordata</taxon>
        <taxon>Craniata</taxon>
        <taxon>Vertebrata</taxon>
        <taxon>Euteleostomi</taxon>
        <taxon>Mammalia</taxon>
        <taxon>Eutheria</taxon>
        <taxon>Laurasiatheria</taxon>
        <taxon>Artiodactyla</taxon>
        <taxon>Whippomorpha</taxon>
        <taxon>Cetacea</taxon>
        <taxon>Mysticeti</taxon>
        <taxon>Balaenopteridae</taxon>
        <taxon>Balaenoptera</taxon>
    </lineage>
</organism>
<dbReference type="Proteomes" id="UP001652580">
    <property type="component" value="Chromosome 18"/>
</dbReference>
<dbReference type="Pfam" id="PF13671">
    <property type="entry name" value="AAA_33"/>
    <property type="match status" value="1"/>
</dbReference>
<proteinExistence type="predicted"/>
<reference evidence="4" key="1">
    <citation type="submission" date="2025-08" db="UniProtKB">
        <authorList>
            <consortium name="RefSeq"/>
        </authorList>
    </citation>
    <scope>IDENTIFICATION</scope>
</reference>
<feature type="region of interest" description="Disordered" evidence="1">
    <location>
        <begin position="128"/>
        <end position="166"/>
    </location>
</feature>
<dbReference type="InterPro" id="IPR056720">
    <property type="entry name" value="DUF7818"/>
</dbReference>
<evidence type="ECO:0000313" key="4">
    <source>
        <dbReference type="RefSeq" id="XP_057388615.1"/>
    </source>
</evidence>
<feature type="domain" description="DUF7818" evidence="2">
    <location>
        <begin position="1162"/>
        <end position="1201"/>
    </location>
</feature>
<gene>
    <name evidence="4" type="primary">N4BP2L2</name>
</gene>